<name>A0AAV2N3A3_9HYME</name>
<evidence type="ECO:0000313" key="2">
    <source>
        <dbReference type="Proteomes" id="UP001497644"/>
    </source>
</evidence>
<keyword evidence="2" id="KW-1185">Reference proteome</keyword>
<dbReference type="AlphaFoldDB" id="A0AAV2N3A3"/>
<organism evidence="1 2">
    <name type="scientific">Lasius platythorax</name>
    <dbReference type="NCBI Taxonomy" id="488582"/>
    <lineage>
        <taxon>Eukaryota</taxon>
        <taxon>Metazoa</taxon>
        <taxon>Ecdysozoa</taxon>
        <taxon>Arthropoda</taxon>
        <taxon>Hexapoda</taxon>
        <taxon>Insecta</taxon>
        <taxon>Pterygota</taxon>
        <taxon>Neoptera</taxon>
        <taxon>Endopterygota</taxon>
        <taxon>Hymenoptera</taxon>
        <taxon>Apocrita</taxon>
        <taxon>Aculeata</taxon>
        <taxon>Formicoidea</taxon>
        <taxon>Formicidae</taxon>
        <taxon>Formicinae</taxon>
        <taxon>Lasius</taxon>
        <taxon>Lasius</taxon>
    </lineage>
</organism>
<reference evidence="1 2" key="1">
    <citation type="submission" date="2024-04" db="EMBL/GenBank/DDBJ databases">
        <authorList>
            <consortium name="Molecular Ecology Group"/>
        </authorList>
    </citation>
    <scope>NUCLEOTIDE SEQUENCE [LARGE SCALE GENOMIC DNA]</scope>
</reference>
<dbReference type="Proteomes" id="UP001497644">
    <property type="component" value="Chromosome 1"/>
</dbReference>
<gene>
    <name evidence="1" type="ORF">LPLAT_LOCUS1092</name>
</gene>
<sequence length="113" mass="12721">MKTPILSEQEHAVSLRWNSTATGYDFQEVAFERPKSLYDSVDKMSCRVIPQQNPLTRERDATGTMGLTRILSNLAEAFKKIIFDRLADIGRLQIGRHRAAAGIKLIVAVYALE</sequence>
<proteinExistence type="predicted"/>
<accession>A0AAV2N3A3</accession>
<evidence type="ECO:0000313" key="1">
    <source>
        <dbReference type="EMBL" id="CAL1674418.1"/>
    </source>
</evidence>
<protein>
    <submittedName>
        <fullName evidence="1">Uncharacterized protein</fullName>
    </submittedName>
</protein>
<dbReference type="EMBL" id="OZ034824">
    <property type="protein sequence ID" value="CAL1674418.1"/>
    <property type="molecule type" value="Genomic_DNA"/>
</dbReference>